<dbReference type="PRINTS" id="PR00032">
    <property type="entry name" value="HTHARAC"/>
</dbReference>
<dbReference type="EMBL" id="ACIO01000057">
    <property type="protein sequence ID" value="EFD00963.1"/>
    <property type="molecule type" value="Genomic_DNA"/>
</dbReference>
<dbReference type="Pfam" id="PF12833">
    <property type="entry name" value="HTH_18"/>
    <property type="match status" value="1"/>
</dbReference>
<name>D3AB48_9FIRM</name>
<evidence type="ECO:0000313" key="6">
    <source>
        <dbReference type="Proteomes" id="UP000004968"/>
    </source>
</evidence>
<dbReference type="GO" id="GO:0043565">
    <property type="term" value="F:sequence-specific DNA binding"/>
    <property type="evidence" value="ECO:0007669"/>
    <property type="project" value="InterPro"/>
</dbReference>
<keyword evidence="3" id="KW-0804">Transcription</keyword>
<dbReference type="InterPro" id="IPR009057">
    <property type="entry name" value="Homeodomain-like_sf"/>
</dbReference>
<evidence type="ECO:0000256" key="1">
    <source>
        <dbReference type="ARBA" id="ARBA00023015"/>
    </source>
</evidence>
<feature type="non-terminal residue" evidence="5">
    <location>
        <position position="1"/>
    </location>
</feature>
<gene>
    <name evidence="5" type="ORF">CLOSTHATH_00819</name>
</gene>
<reference evidence="5 6" key="1">
    <citation type="submission" date="2010-01" db="EMBL/GenBank/DDBJ databases">
        <authorList>
            <person name="Weinstock G."/>
            <person name="Sodergren E."/>
            <person name="Clifton S."/>
            <person name="Fulton L."/>
            <person name="Fulton B."/>
            <person name="Courtney L."/>
            <person name="Fronick C."/>
            <person name="Harrison M."/>
            <person name="Strong C."/>
            <person name="Farmer C."/>
            <person name="Delahaunty K."/>
            <person name="Markovic C."/>
            <person name="Hall O."/>
            <person name="Minx P."/>
            <person name="Tomlinson C."/>
            <person name="Mitreva M."/>
            <person name="Nelson J."/>
            <person name="Hou S."/>
            <person name="Wollam A."/>
            <person name="Pepin K.H."/>
            <person name="Johnson M."/>
            <person name="Bhonagiri V."/>
            <person name="Nash W.E."/>
            <person name="Warren W."/>
            <person name="Chinwalla A."/>
            <person name="Mardis E.R."/>
            <person name="Wilson R.K."/>
        </authorList>
    </citation>
    <scope>NUCLEOTIDE SEQUENCE [LARGE SCALE GENOMIC DNA]</scope>
    <source>
        <strain evidence="5 6">DSM 13479</strain>
    </source>
</reference>
<dbReference type="InterPro" id="IPR018062">
    <property type="entry name" value="HTH_AraC-typ_CS"/>
</dbReference>
<dbReference type="Proteomes" id="UP000004968">
    <property type="component" value="Unassembled WGS sequence"/>
</dbReference>
<dbReference type="PANTHER" id="PTHR43280">
    <property type="entry name" value="ARAC-FAMILY TRANSCRIPTIONAL REGULATOR"/>
    <property type="match status" value="1"/>
</dbReference>
<dbReference type="InterPro" id="IPR018060">
    <property type="entry name" value="HTH_AraC"/>
</dbReference>
<evidence type="ECO:0000313" key="5">
    <source>
        <dbReference type="EMBL" id="EFD00963.1"/>
    </source>
</evidence>
<protein>
    <submittedName>
        <fullName evidence="5">Transcriptional regulator, AraC family</fullName>
    </submittedName>
</protein>
<dbReference type="HOGENOM" id="CLU_941684_0_0_9"/>
<evidence type="ECO:0000256" key="3">
    <source>
        <dbReference type="ARBA" id="ARBA00023163"/>
    </source>
</evidence>
<dbReference type="PROSITE" id="PS00041">
    <property type="entry name" value="HTH_ARAC_FAMILY_1"/>
    <property type="match status" value="1"/>
</dbReference>
<dbReference type="InterPro" id="IPR020449">
    <property type="entry name" value="Tscrpt_reg_AraC-type_HTH"/>
</dbReference>
<keyword evidence="2" id="KW-0238">DNA-binding</keyword>
<dbReference type="GO" id="GO:0003700">
    <property type="term" value="F:DNA-binding transcription factor activity"/>
    <property type="evidence" value="ECO:0007669"/>
    <property type="project" value="InterPro"/>
</dbReference>
<sequence length="295" mass="34131">DIPITFDELVRLLEAAKDELLTDNHLVLTISLDGVTSGIEDLNRVYRRVLELKNYRFVLGTNQIIYPGRVMELMPEYMTYPDKLADEILACMLHGKQEEFTENVQEFLSILKQYSYQPASLLFNRLYLDLLFQMQKLNAPGKDSYLSAETLHTPATLTEGAGVLLTIFEWYQERKAAAEQLKDNKHFERIEESRKYIEAHYNDYNLSAGMVAEYLGYSTNYFSRIFKSITGFYINDYIRQIRIVKAQELLMNSDMTITTIAEATGFSNPNYFYSIFKKETGLTPAAYRNAGQRIV</sequence>
<keyword evidence="1" id="KW-0805">Transcription regulation</keyword>
<dbReference type="AlphaFoldDB" id="D3AB48"/>
<evidence type="ECO:0000256" key="2">
    <source>
        <dbReference type="ARBA" id="ARBA00023125"/>
    </source>
</evidence>
<comment type="caution">
    <text evidence="5">The sequence shown here is derived from an EMBL/GenBank/DDBJ whole genome shotgun (WGS) entry which is preliminary data.</text>
</comment>
<dbReference type="SMART" id="SM00342">
    <property type="entry name" value="HTH_ARAC"/>
    <property type="match status" value="1"/>
</dbReference>
<evidence type="ECO:0000259" key="4">
    <source>
        <dbReference type="PROSITE" id="PS01124"/>
    </source>
</evidence>
<accession>D3AB48</accession>
<dbReference type="PROSITE" id="PS01124">
    <property type="entry name" value="HTH_ARAC_FAMILY_2"/>
    <property type="match status" value="1"/>
</dbReference>
<dbReference type="Gene3D" id="1.10.10.60">
    <property type="entry name" value="Homeodomain-like"/>
    <property type="match status" value="2"/>
</dbReference>
<proteinExistence type="predicted"/>
<feature type="domain" description="HTH araC/xylS-type" evidence="4">
    <location>
        <begin position="191"/>
        <end position="290"/>
    </location>
</feature>
<organism evidence="5 6">
    <name type="scientific">Hungatella hathewayi DSM 13479</name>
    <dbReference type="NCBI Taxonomy" id="566550"/>
    <lineage>
        <taxon>Bacteria</taxon>
        <taxon>Bacillati</taxon>
        <taxon>Bacillota</taxon>
        <taxon>Clostridia</taxon>
        <taxon>Lachnospirales</taxon>
        <taxon>Lachnospiraceae</taxon>
        <taxon>Hungatella</taxon>
    </lineage>
</organism>
<dbReference type="SUPFAM" id="SSF46689">
    <property type="entry name" value="Homeodomain-like"/>
    <property type="match status" value="2"/>
</dbReference>
<dbReference type="RefSeq" id="WP_006771378.1">
    <property type="nucleotide sequence ID" value="NZ_GG667613.1"/>
</dbReference>
<dbReference type="PANTHER" id="PTHR43280:SF28">
    <property type="entry name" value="HTH-TYPE TRANSCRIPTIONAL ACTIVATOR RHAS"/>
    <property type="match status" value="1"/>
</dbReference>